<dbReference type="Proteomes" id="UP000198793">
    <property type="component" value="Unassembled WGS sequence"/>
</dbReference>
<protein>
    <recommendedName>
        <fullName evidence="8">Abasic site processing protein</fullName>
        <ecNumber evidence="8">3.4.-.-</ecNumber>
    </recommendedName>
</protein>
<evidence type="ECO:0000256" key="3">
    <source>
        <dbReference type="ARBA" id="ARBA00022763"/>
    </source>
</evidence>
<dbReference type="InterPro" id="IPR036590">
    <property type="entry name" value="SRAP-like"/>
</dbReference>
<dbReference type="GO" id="GO:0106300">
    <property type="term" value="P:protein-DNA covalent cross-linking repair"/>
    <property type="evidence" value="ECO:0007669"/>
    <property type="project" value="InterPro"/>
</dbReference>
<comment type="similarity">
    <text evidence="1 8">Belongs to the SOS response-associated peptidase family.</text>
</comment>
<keyword evidence="7" id="KW-0456">Lyase</keyword>
<dbReference type="AlphaFoldDB" id="A0A1H0CXE9"/>
<dbReference type="GO" id="GO:0006508">
    <property type="term" value="P:proteolysis"/>
    <property type="evidence" value="ECO:0007669"/>
    <property type="project" value="UniProtKB-KW"/>
</dbReference>
<keyword evidence="6" id="KW-0238">DNA-binding</keyword>
<evidence type="ECO:0000256" key="5">
    <source>
        <dbReference type="ARBA" id="ARBA00023124"/>
    </source>
</evidence>
<dbReference type="SUPFAM" id="SSF143081">
    <property type="entry name" value="BB1717-like"/>
    <property type="match status" value="1"/>
</dbReference>
<dbReference type="GO" id="GO:0016829">
    <property type="term" value="F:lyase activity"/>
    <property type="evidence" value="ECO:0007669"/>
    <property type="project" value="UniProtKB-KW"/>
</dbReference>
<dbReference type="Pfam" id="PF02586">
    <property type="entry name" value="SRAP"/>
    <property type="match status" value="1"/>
</dbReference>
<keyword evidence="2 8" id="KW-0645">Protease</keyword>
<dbReference type="Gene3D" id="3.90.1680.10">
    <property type="entry name" value="SOS response associated peptidase-like"/>
    <property type="match status" value="1"/>
</dbReference>
<evidence type="ECO:0000256" key="4">
    <source>
        <dbReference type="ARBA" id="ARBA00022801"/>
    </source>
</evidence>
<keyword evidence="10" id="KW-1185">Reference proteome</keyword>
<evidence type="ECO:0000256" key="6">
    <source>
        <dbReference type="ARBA" id="ARBA00023125"/>
    </source>
</evidence>
<reference evidence="9 10" key="1">
    <citation type="submission" date="2016-10" db="EMBL/GenBank/DDBJ databases">
        <authorList>
            <person name="de Groot N.N."/>
        </authorList>
    </citation>
    <scope>NUCLEOTIDE SEQUENCE [LARGE SCALE GENOMIC DNA]</scope>
    <source>
        <strain evidence="10">L7-484,KACC 16230,DSM 25025</strain>
    </source>
</reference>
<evidence type="ECO:0000313" key="10">
    <source>
        <dbReference type="Proteomes" id="UP000198793"/>
    </source>
</evidence>
<name>A0A1H0CXE9_9HYPH</name>
<dbReference type="PANTHER" id="PTHR13604:SF0">
    <property type="entry name" value="ABASIC SITE PROCESSING PROTEIN HMCES"/>
    <property type="match status" value="1"/>
</dbReference>
<dbReference type="EC" id="3.4.-.-" evidence="8"/>
<evidence type="ECO:0000256" key="7">
    <source>
        <dbReference type="ARBA" id="ARBA00023239"/>
    </source>
</evidence>
<dbReference type="STRING" id="1166073.SAMN05192530_101503"/>
<dbReference type="EMBL" id="FNIT01000001">
    <property type="protein sequence ID" value="SDN62565.1"/>
    <property type="molecule type" value="Genomic_DNA"/>
</dbReference>
<sequence>MCPRFTLTSSPGAVARAFGLDAIEPFPPRYNIAPTQPILIVHEAMPAPRGPKRRAQLARWGLIPGWVRDPSQLPLLYSAQAETAAARNSFRGALRYRRCLVPASGFYDWQRRPDGGRQPWFLRGAGPEPLAFAGLLETYLASDGSEIDTAAILTVPAAEDLAAILVRTPAVVAAADTDRWLACADYEPDAVADILEPVPVGTFDAVAVSDRINSVANMGPAVQEEVLPRDP</sequence>
<proteinExistence type="inferred from homology"/>
<gene>
    <name evidence="9" type="ORF">SAMN05192530_101503</name>
</gene>
<evidence type="ECO:0000256" key="2">
    <source>
        <dbReference type="ARBA" id="ARBA00022670"/>
    </source>
</evidence>
<dbReference type="GO" id="GO:0008233">
    <property type="term" value="F:peptidase activity"/>
    <property type="evidence" value="ECO:0007669"/>
    <property type="project" value="UniProtKB-KW"/>
</dbReference>
<evidence type="ECO:0000313" key="9">
    <source>
        <dbReference type="EMBL" id="SDN62565.1"/>
    </source>
</evidence>
<evidence type="ECO:0000256" key="1">
    <source>
        <dbReference type="ARBA" id="ARBA00008136"/>
    </source>
</evidence>
<dbReference type="OrthoDB" id="9782620at2"/>
<dbReference type="InterPro" id="IPR003738">
    <property type="entry name" value="SRAP"/>
</dbReference>
<keyword evidence="3" id="KW-0227">DNA damage</keyword>
<evidence type="ECO:0000256" key="8">
    <source>
        <dbReference type="RuleBase" id="RU364100"/>
    </source>
</evidence>
<dbReference type="RefSeq" id="WP_090668337.1">
    <property type="nucleotide sequence ID" value="NZ_FNIT01000001.1"/>
</dbReference>
<dbReference type="PANTHER" id="PTHR13604">
    <property type="entry name" value="DC12-RELATED"/>
    <property type="match status" value="1"/>
</dbReference>
<keyword evidence="5" id="KW-0190">Covalent protein-DNA linkage</keyword>
<keyword evidence="4 8" id="KW-0378">Hydrolase</keyword>
<accession>A0A1H0CXE9</accession>
<organism evidence="9 10">
    <name type="scientific">Aureimonas jatrophae</name>
    <dbReference type="NCBI Taxonomy" id="1166073"/>
    <lineage>
        <taxon>Bacteria</taxon>
        <taxon>Pseudomonadati</taxon>
        <taxon>Pseudomonadota</taxon>
        <taxon>Alphaproteobacteria</taxon>
        <taxon>Hyphomicrobiales</taxon>
        <taxon>Aurantimonadaceae</taxon>
        <taxon>Aureimonas</taxon>
    </lineage>
</organism>
<dbReference type="GO" id="GO:0003697">
    <property type="term" value="F:single-stranded DNA binding"/>
    <property type="evidence" value="ECO:0007669"/>
    <property type="project" value="InterPro"/>
</dbReference>